<evidence type="ECO:0000313" key="4">
    <source>
        <dbReference type="Proteomes" id="UP000184465"/>
    </source>
</evidence>
<dbReference type="PANTHER" id="PTHR46797">
    <property type="entry name" value="HTH-TYPE TRANSCRIPTIONAL REGULATOR"/>
    <property type="match status" value="1"/>
</dbReference>
<dbReference type="InterPro" id="IPR050807">
    <property type="entry name" value="TransReg_Diox_bact_type"/>
</dbReference>
<dbReference type="Pfam" id="PF01381">
    <property type="entry name" value="HTH_3"/>
    <property type="match status" value="1"/>
</dbReference>
<dbReference type="AlphaFoldDB" id="A0A1M6PRB2"/>
<dbReference type="Proteomes" id="UP000184465">
    <property type="component" value="Unassembled WGS sequence"/>
</dbReference>
<evidence type="ECO:0000256" key="1">
    <source>
        <dbReference type="ARBA" id="ARBA00023125"/>
    </source>
</evidence>
<dbReference type="GO" id="GO:0005829">
    <property type="term" value="C:cytosol"/>
    <property type="evidence" value="ECO:0007669"/>
    <property type="project" value="TreeGrafter"/>
</dbReference>
<dbReference type="STRING" id="1121301.SAMN02745912_02258"/>
<dbReference type="Gene3D" id="1.10.260.40">
    <property type="entry name" value="lambda repressor-like DNA-binding domains"/>
    <property type="match status" value="1"/>
</dbReference>
<name>A0A1M6PRB2_PARC5</name>
<sequence>MVIDIGKAIKKLRISKKLTLKDLSDRTGLSTGFLSQLERGLTTIAIDSLENVANALDVDLSYFILSKDNKKE</sequence>
<protein>
    <submittedName>
        <fullName evidence="3">Helix-turn-helix domain-containing protein</fullName>
    </submittedName>
</protein>
<dbReference type="SMART" id="SM00530">
    <property type="entry name" value="HTH_XRE"/>
    <property type="match status" value="1"/>
</dbReference>
<gene>
    <name evidence="3" type="ORF">SAMN02745912_02258</name>
</gene>
<accession>A0A1M6PRB2</accession>
<dbReference type="PANTHER" id="PTHR46797:SF25">
    <property type="entry name" value="TRANSCRIPTIONAL REGULATOR"/>
    <property type="match status" value="1"/>
</dbReference>
<proteinExistence type="predicted"/>
<dbReference type="SUPFAM" id="SSF47413">
    <property type="entry name" value="lambda repressor-like DNA-binding domains"/>
    <property type="match status" value="1"/>
</dbReference>
<dbReference type="EMBL" id="FRAG01000026">
    <property type="protein sequence ID" value="SHK10490.1"/>
    <property type="molecule type" value="Genomic_DNA"/>
</dbReference>
<keyword evidence="4" id="KW-1185">Reference proteome</keyword>
<evidence type="ECO:0000259" key="2">
    <source>
        <dbReference type="PROSITE" id="PS50943"/>
    </source>
</evidence>
<dbReference type="GO" id="GO:0003700">
    <property type="term" value="F:DNA-binding transcription factor activity"/>
    <property type="evidence" value="ECO:0007669"/>
    <property type="project" value="TreeGrafter"/>
</dbReference>
<dbReference type="GO" id="GO:0003677">
    <property type="term" value="F:DNA binding"/>
    <property type="evidence" value="ECO:0007669"/>
    <property type="project" value="UniProtKB-KW"/>
</dbReference>
<evidence type="ECO:0000313" key="3">
    <source>
        <dbReference type="EMBL" id="SHK10490.1"/>
    </source>
</evidence>
<keyword evidence="1" id="KW-0238">DNA-binding</keyword>
<dbReference type="PROSITE" id="PS50943">
    <property type="entry name" value="HTH_CROC1"/>
    <property type="match status" value="1"/>
</dbReference>
<dbReference type="CDD" id="cd00093">
    <property type="entry name" value="HTH_XRE"/>
    <property type="match status" value="1"/>
</dbReference>
<dbReference type="InterPro" id="IPR001387">
    <property type="entry name" value="Cro/C1-type_HTH"/>
</dbReference>
<feature type="domain" description="HTH cro/C1-type" evidence="2">
    <location>
        <begin position="9"/>
        <end position="63"/>
    </location>
</feature>
<dbReference type="InterPro" id="IPR010982">
    <property type="entry name" value="Lambda_DNA-bd_dom_sf"/>
</dbReference>
<organism evidence="3 4">
    <name type="scientific">Paramaledivibacter caminithermalis (strain DSM 15212 / CIP 107654 / DViRD3)</name>
    <name type="common">Clostridium caminithermale</name>
    <dbReference type="NCBI Taxonomy" id="1121301"/>
    <lineage>
        <taxon>Bacteria</taxon>
        <taxon>Bacillati</taxon>
        <taxon>Bacillota</taxon>
        <taxon>Clostridia</taxon>
        <taxon>Peptostreptococcales</taxon>
        <taxon>Caminicellaceae</taxon>
        <taxon>Paramaledivibacter</taxon>
    </lineage>
</organism>
<reference evidence="3 4" key="1">
    <citation type="submission" date="2016-11" db="EMBL/GenBank/DDBJ databases">
        <authorList>
            <person name="Jaros S."/>
            <person name="Januszkiewicz K."/>
            <person name="Wedrychowicz H."/>
        </authorList>
    </citation>
    <scope>NUCLEOTIDE SEQUENCE [LARGE SCALE GENOMIC DNA]</scope>
    <source>
        <strain evidence="3 4">DSM 15212</strain>
    </source>
</reference>
<dbReference type="RefSeq" id="WP_330390490.1">
    <property type="nucleotide sequence ID" value="NZ_FRAG01000026.1"/>
</dbReference>